<proteinExistence type="predicted"/>
<sequence>MRNQFVCYCKFQISNPWRRFLNFTILIKSIGIIASKFISCNLTNRVIFTTKAIILHIINVSLCVLKI</sequence>
<dbReference type="AlphaFoldDB" id="A0A2P2NYI0"/>
<accession>A0A2P2NYI0</accession>
<reference evidence="2" key="1">
    <citation type="submission" date="2018-02" db="EMBL/GenBank/DDBJ databases">
        <title>Rhizophora mucronata_Transcriptome.</title>
        <authorList>
            <person name="Meera S.P."/>
            <person name="Sreeshan A."/>
            <person name="Augustine A."/>
        </authorList>
    </citation>
    <scope>NUCLEOTIDE SEQUENCE</scope>
    <source>
        <tissue evidence="2">Leaf</tissue>
    </source>
</reference>
<organism evidence="2">
    <name type="scientific">Rhizophora mucronata</name>
    <name type="common">Asiatic mangrove</name>
    <dbReference type="NCBI Taxonomy" id="61149"/>
    <lineage>
        <taxon>Eukaryota</taxon>
        <taxon>Viridiplantae</taxon>
        <taxon>Streptophyta</taxon>
        <taxon>Embryophyta</taxon>
        <taxon>Tracheophyta</taxon>
        <taxon>Spermatophyta</taxon>
        <taxon>Magnoliopsida</taxon>
        <taxon>eudicotyledons</taxon>
        <taxon>Gunneridae</taxon>
        <taxon>Pentapetalae</taxon>
        <taxon>rosids</taxon>
        <taxon>fabids</taxon>
        <taxon>Malpighiales</taxon>
        <taxon>Rhizophoraceae</taxon>
        <taxon>Rhizophora</taxon>
    </lineage>
</organism>
<keyword evidence="1" id="KW-0812">Transmembrane</keyword>
<feature type="transmembrane region" description="Helical" evidence="1">
    <location>
        <begin position="45"/>
        <end position="65"/>
    </location>
</feature>
<feature type="transmembrane region" description="Helical" evidence="1">
    <location>
        <begin position="20"/>
        <end position="39"/>
    </location>
</feature>
<keyword evidence="1" id="KW-1133">Transmembrane helix</keyword>
<evidence type="ECO:0000313" key="2">
    <source>
        <dbReference type="EMBL" id="MBX47576.1"/>
    </source>
</evidence>
<dbReference type="EMBL" id="GGEC01067092">
    <property type="protein sequence ID" value="MBX47576.1"/>
    <property type="molecule type" value="Transcribed_RNA"/>
</dbReference>
<protein>
    <submittedName>
        <fullName evidence="2">Uncharacterized protein</fullName>
    </submittedName>
</protein>
<name>A0A2P2NYI0_RHIMU</name>
<evidence type="ECO:0000256" key="1">
    <source>
        <dbReference type="SAM" id="Phobius"/>
    </source>
</evidence>
<keyword evidence="1" id="KW-0472">Membrane</keyword>